<dbReference type="EMBL" id="JAUFQC010000027">
    <property type="protein sequence ID" value="MDN3612032.1"/>
    <property type="molecule type" value="Genomic_DNA"/>
</dbReference>
<organism evidence="1 2">
    <name type="scientific">Vibrio ostreicida</name>
    <dbReference type="NCBI Taxonomy" id="526588"/>
    <lineage>
        <taxon>Bacteria</taxon>
        <taxon>Pseudomonadati</taxon>
        <taxon>Pseudomonadota</taxon>
        <taxon>Gammaproteobacteria</taxon>
        <taxon>Vibrionales</taxon>
        <taxon>Vibrionaceae</taxon>
        <taxon>Vibrio</taxon>
    </lineage>
</organism>
<accession>A0ABT8BXX5</accession>
<dbReference type="RefSeq" id="WP_170882600.1">
    <property type="nucleotide sequence ID" value="NZ_JABEYA020000004.1"/>
</dbReference>
<evidence type="ECO:0000313" key="2">
    <source>
        <dbReference type="Proteomes" id="UP001238540"/>
    </source>
</evidence>
<proteinExistence type="predicted"/>
<reference evidence="2" key="1">
    <citation type="journal article" date="2019" name="Int. J. Syst. Evol. Microbiol.">
        <title>The Global Catalogue of Microorganisms (GCM) 10K type strain sequencing project: providing services to taxonomists for standard genome sequencing and annotation.</title>
        <authorList>
            <consortium name="The Broad Institute Genomics Platform"/>
            <consortium name="The Broad Institute Genome Sequencing Center for Infectious Disease"/>
            <person name="Wu L."/>
            <person name="Ma J."/>
        </authorList>
    </citation>
    <scope>NUCLEOTIDE SEQUENCE [LARGE SCALE GENOMIC DNA]</scope>
    <source>
        <strain evidence="2">CECT 7398</strain>
    </source>
</reference>
<gene>
    <name evidence="1" type="ORF">QWZ16_20785</name>
</gene>
<comment type="caution">
    <text evidence="1">The sequence shown here is derived from an EMBL/GenBank/DDBJ whole genome shotgun (WGS) entry which is preliminary data.</text>
</comment>
<dbReference type="Proteomes" id="UP001238540">
    <property type="component" value="Unassembled WGS sequence"/>
</dbReference>
<evidence type="ECO:0000313" key="1">
    <source>
        <dbReference type="EMBL" id="MDN3612032.1"/>
    </source>
</evidence>
<name>A0ABT8BXX5_9VIBR</name>
<protein>
    <submittedName>
        <fullName evidence="1">Uncharacterized protein</fullName>
    </submittedName>
</protein>
<sequence>MNQDTFSLIPRRHLSREVVAQINLVAGHLFDNQAIHLDFSHLVLAPDFDDELVEISLTHLGVETKGYLRLKEVERLLGLPVKHLDKEYLSYLIAQNLAEYGVQYVSFVTRENVESLPALMACVFVCQRIKTTLYLNVESLDVDAEYLEAKAQSLSGNLKLSVSWSPFETYLSSDELTALSSDDVVLVYPK</sequence>
<keyword evidence="2" id="KW-1185">Reference proteome</keyword>